<dbReference type="InterPro" id="IPR036852">
    <property type="entry name" value="Peptidase_S8/S53_dom_sf"/>
</dbReference>
<dbReference type="RefSeq" id="WP_128751906.1">
    <property type="nucleotide sequence ID" value="NZ_CP035282.1"/>
</dbReference>
<comment type="similarity">
    <text evidence="1 5">Belongs to the peptidase S8 family.</text>
</comment>
<protein>
    <recommendedName>
        <fullName evidence="8">SLH domain-containing protein</fullName>
    </recommendedName>
</protein>
<dbReference type="Gene3D" id="2.60.40.10">
    <property type="entry name" value="Immunoglobulins"/>
    <property type="match status" value="1"/>
</dbReference>
<accession>A0A410Q9N9</accession>
<evidence type="ECO:0000256" key="3">
    <source>
        <dbReference type="ARBA" id="ARBA00022801"/>
    </source>
</evidence>
<evidence type="ECO:0000256" key="5">
    <source>
        <dbReference type="PROSITE-ProRule" id="PRU01240"/>
    </source>
</evidence>
<dbReference type="EMBL" id="CP035282">
    <property type="protein sequence ID" value="QAT60594.1"/>
    <property type="molecule type" value="Genomic_DNA"/>
</dbReference>
<evidence type="ECO:0000256" key="1">
    <source>
        <dbReference type="ARBA" id="ARBA00011073"/>
    </source>
</evidence>
<evidence type="ECO:0000256" key="4">
    <source>
        <dbReference type="ARBA" id="ARBA00022825"/>
    </source>
</evidence>
<dbReference type="GO" id="GO:0004252">
    <property type="term" value="F:serine-type endopeptidase activity"/>
    <property type="evidence" value="ECO:0007669"/>
    <property type="project" value="InterPro"/>
</dbReference>
<evidence type="ECO:0000259" key="8">
    <source>
        <dbReference type="PROSITE" id="PS51272"/>
    </source>
</evidence>
<keyword evidence="3" id="KW-0378">Hydrolase</keyword>
<feature type="domain" description="SLH" evidence="8">
    <location>
        <begin position="1488"/>
        <end position="1548"/>
    </location>
</feature>
<keyword evidence="7" id="KW-0812">Transmembrane</keyword>
<feature type="region of interest" description="Disordered" evidence="6">
    <location>
        <begin position="36"/>
        <end position="88"/>
    </location>
</feature>
<evidence type="ECO:0000256" key="6">
    <source>
        <dbReference type="SAM" id="MobiDB-lite"/>
    </source>
</evidence>
<keyword evidence="7" id="KW-0472">Membrane</keyword>
<feature type="compositionally biased region" description="Basic and acidic residues" evidence="6">
    <location>
        <begin position="43"/>
        <end position="59"/>
    </location>
</feature>
<evidence type="ECO:0000313" key="9">
    <source>
        <dbReference type="EMBL" id="QAT60594.1"/>
    </source>
</evidence>
<feature type="domain" description="SLH" evidence="8">
    <location>
        <begin position="1425"/>
        <end position="1487"/>
    </location>
</feature>
<gene>
    <name evidence="9" type="ORF">EQM13_02885</name>
</gene>
<reference evidence="10" key="1">
    <citation type="submission" date="2019-01" db="EMBL/GenBank/DDBJ databases">
        <title>Draft genomes of a novel of Sporanaerobacter strains.</title>
        <authorList>
            <person name="Ma S."/>
        </authorList>
    </citation>
    <scope>NUCLEOTIDE SEQUENCE [LARGE SCALE GENOMIC DNA]</scope>
    <source>
        <strain evidence="10">NJN-17</strain>
    </source>
</reference>
<dbReference type="PROSITE" id="PS00138">
    <property type="entry name" value="SUBTILASE_SER"/>
    <property type="match status" value="1"/>
</dbReference>
<dbReference type="InterPro" id="IPR023828">
    <property type="entry name" value="Peptidase_S8_Ser-AS"/>
</dbReference>
<dbReference type="InterPro" id="IPR000209">
    <property type="entry name" value="Peptidase_S8/S53_dom"/>
</dbReference>
<name>A0A410Q9N9_9FIRM</name>
<comment type="caution">
    <text evidence="5">Lacks conserved residue(s) required for the propagation of feature annotation.</text>
</comment>
<dbReference type="InterPro" id="IPR013783">
    <property type="entry name" value="Ig-like_fold"/>
</dbReference>
<feature type="compositionally biased region" description="Acidic residues" evidence="6">
    <location>
        <begin position="1263"/>
        <end position="1275"/>
    </location>
</feature>
<evidence type="ECO:0000256" key="2">
    <source>
        <dbReference type="ARBA" id="ARBA00022670"/>
    </source>
</evidence>
<dbReference type="InterPro" id="IPR001119">
    <property type="entry name" value="SLH_dom"/>
</dbReference>
<feature type="region of interest" description="Disordered" evidence="6">
    <location>
        <begin position="1258"/>
        <end position="1305"/>
    </location>
</feature>
<evidence type="ECO:0000256" key="7">
    <source>
        <dbReference type="SAM" id="Phobius"/>
    </source>
</evidence>
<dbReference type="InterPro" id="IPR050131">
    <property type="entry name" value="Peptidase_S8_subtilisin-like"/>
</dbReference>
<keyword evidence="7" id="KW-1133">Transmembrane helix</keyword>
<dbReference type="PROSITE" id="PS51272">
    <property type="entry name" value="SLH"/>
    <property type="match status" value="2"/>
</dbReference>
<dbReference type="KEGG" id="spoa:EQM13_02885"/>
<dbReference type="PANTHER" id="PTHR43806:SF11">
    <property type="entry name" value="CEREVISIN-RELATED"/>
    <property type="match status" value="1"/>
</dbReference>
<dbReference type="OrthoDB" id="2985276at2"/>
<keyword evidence="4" id="KW-0720">Serine protease</keyword>
<dbReference type="Proteomes" id="UP000287969">
    <property type="component" value="Chromosome"/>
</dbReference>
<dbReference type="Pfam" id="PF17957">
    <property type="entry name" value="Big_7"/>
    <property type="match status" value="1"/>
</dbReference>
<dbReference type="GO" id="GO:0006508">
    <property type="term" value="P:proteolysis"/>
    <property type="evidence" value="ECO:0007669"/>
    <property type="project" value="UniProtKB-KW"/>
</dbReference>
<keyword evidence="10" id="KW-1185">Reference proteome</keyword>
<dbReference type="Pfam" id="PF00082">
    <property type="entry name" value="Peptidase_S8"/>
    <property type="match status" value="1"/>
</dbReference>
<dbReference type="PANTHER" id="PTHR43806">
    <property type="entry name" value="PEPTIDASE S8"/>
    <property type="match status" value="1"/>
</dbReference>
<dbReference type="Gene3D" id="3.40.50.200">
    <property type="entry name" value="Peptidase S8/S53 domain"/>
    <property type="match status" value="1"/>
</dbReference>
<dbReference type="SUPFAM" id="SSF52743">
    <property type="entry name" value="Subtilisin-like"/>
    <property type="match status" value="1"/>
</dbReference>
<keyword evidence="2" id="KW-0645">Protease</keyword>
<dbReference type="GO" id="GO:0005615">
    <property type="term" value="C:extracellular space"/>
    <property type="evidence" value="ECO:0007669"/>
    <property type="project" value="TreeGrafter"/>
</dbReference>
<proteinExistence type="inferred from homology"/>
<organism evidence="9 10">
    <name type="scientific">Acidilutibacter cellobiosedens</name>
    <dbReference type="NCBI Taxonomy" id="2507161"/>
    <lineage>
        <taxon>Bacteria</taxon>
        <taxon>Bacillati</taxon>
        <taxon>Bacillota</taxon>
        <taxon>Tissierellia</taxon>
        <taxon>Tissierellales</taxon>
        <taxon>Acidilutibacteraceae</taxon>
        <taxon>Acidilutibacter</taxon>
    </lineage>
</organism>
<dbReference type="PROSITE" id="PS51892">
    <property type="entry name" value="SUBTILASE"/>
    <property type="match status" value="1"/>
</dbReference>
<feature type="compositionally biased region" description="Acidic residues" evidence="6">
    <location>
        <begin position="60"/>
        <end position="84"/>
    </location>
</feature>
<evidence type="ECO:0000313" key="10">
    <source>
        <dbReference type="Proteomes" id="UP000287969"/>
    </source>
</evidence>
<dbReference type="Pfam" id="PF00395">
    <property type="entry name" value="SLH"/>
    <property type="match status" value="2"/>
</dbReference>
<feature type="transmembrane region" description="Helical" evidence="7">
    <location>
        <begin position="9"/>
        <end position="28"/>
    </location>
</feature>
<sequence>MINRAVKQILIFTLVFSMIFTGVIPGIVNNTVRAEETEAVSDEQEKNIIPEEEKTGEDTSEKEDEVNQEEENNLPEESEEENAEPSEKLTADIINLSLGGKGYSTTMAEAVEYAQDKGVLVVAAAGNEGEDASRYYPAGLPGVLTAGAVDRSGNIASFSNIGSRVDIFAPGVDIVSTSIKGSGTMGNDEKGYYEKANGTSFSSPYTAGVAAVYKIKNPDASAGQIIEVIKNSAVQGKKCIKLNMYNAVVLGESHESYIQFLTPKKDSYISDVVEIKARIIKNSDQIGKVGFYLDSVSDKNKIAEIENDGNKEIYEYEWNTEKVKEGKHNIIAVVYDTAGDIKNKVETSIYVINEVNSGLVLKVKDPRGNVAVNAQIQLYDKKTEDEKESYEEIWEGTTDDQGLVRIPNTIIDDMTKYYVLINGVFDFEGSPAGSTLFIYRREVEGPNTVEINGEGTVPVKFNINDKKGDTISEAQYYATAVDENGLKIGSTSSLNSKTYNSPTIYMDKGKYDLFAYSKTDNETYFLSEFGKNIDNSDKELIFDGKKTGSVSLNLNYPENIEVVNSYLYLYNKYTEASIGISADEEIAGKDILVSAGDYSYTTEIEIKVPGYDTNWVYVFDSLGDSENIKENMDNKITLGGNIKLDVYELDKDTMKNYVEGIGGTFNESDIQYSERDGVKVYKIPRGYNMEYTKHRFTDENNNGLVAIYKGSLGEDSVNIYGNVQASSLEEVNPYYCITRLSDGYQPYNMAFNLFYQYAFWYIGNPALTVGEYDVDLILEKNPLAESGIKGHMIQNIYDEDVKVLKLKDEKGNVLKPYTWIYRLEKDEEGNSYWEQSYGLWCDRTGKDIGAIVIDSGTKLSEKKNGNMAVFYYTDEKTDKNVFIFRTFTTLDELEKNMTINIEDLQLVRFNPVDSKGQKLDAMDLSQSIIIENDNLAIPFSHNIDMLYTDGVYMEPGEYGFNGIYITPKDNGGKYNCYYLINTGVDITKDGKNNEVKLDGANTAKINVEVDKGKYESIRGIQLLPFNKYQYSISEAQLQGNVFYVSAGIKYDDVKLVYVLGDPEDSSYLWNYFVDKDDWKGKEFKKGEEYTLNYGAKLNSSIKLNKNLINTGDSISGISSITDQYGNRISQVEVTSNPYWIMDSENTSDYNQVYTYLPNGKVSIVPYQFKDDVYGINHDDDSSFEIRHVNPHLKVYKLTEGKEQTVLNEAKEEYYNGFNESTKNMTLGEYRAELSLSTGPDGIISTGSKDGLFTIAKKEITPPTDDDDDNDNNDDNDSGKKESKDGSPSNTQTAENKEITSDQTSAELLNGEIKMEFDKGLLGEKAKVSASVIDEKNVSVPKAQDMEKLSLAGKIYKIDSSVNKFDNHISLTLKYDKEKVKDVNKLGIYRYDEKDKQWIYAGGKVSSDRTGIMAEIENFGIYAVMEYEKTFKDIQNHWAKEDIEILASKHIVEGTGEDFLPNEKITRKEFAVLLSRALRVKGTDLDNSKFTDVSSDEWYAPYINGVYEAGIIEGTEENRFEPDKEITREQMITMIMRCYNNLTNSDYNEMMATSQLRFKDEETISEWAYQAAVIGNSLGIVKGKEGEVFAPKDTATTRGDGSSVLKTQKNRPCVFKLIFI</sequence>